<dbReference type="OrthoDB" id="3193214at2"/>
<keyword evidence="2" id="KW-1185">Reference proteome</keyword>
<sequence length="406" mass="41573">MANRPVTVWGDSLSAGAGASGARLAFPAQAAALPRAARDIDNRGVGGQTSTQIAARQGGVPITVTVPDGAIPARIDQNWDFTEGLQGWGPRRAVAPYAEVAVDGDALRLTTVGTAQSGAQLWLGATLPSGTVVTVEFDLEIDAPWLEVGLVNAESAAQASGGWAATTGFSQGGHKVLNFTVGDAAEPQATALLFMAHTQIGSYRIRNLRVVSDSPVALSGQSVDVLMESGAPAGEMPAQIGDAAGIVRTDAGGNWSFTRTSAGAEVACPGTVTVIPDSAGDTGTRTLWIWAGRNNHTDPEVVKSDIAAMVAHAGHGHVLVGSVLTSAVDSAPARQGILQLNSDLSAIYDDRFVDLMAALQAASDGGAEDSADVADDLVPRSLRSDAVHLNDAGYGVVALAFSEARY</sequence>
<dbReference type="KEGG" id="cmag:CBW24_00470"/>
<proteinExistence type="predicted"/>
<dbReference type="RefSeq" id="WP_097372311.1">
    <property type="nucleotide sequence ID" value="NZ_CP021404.1"/>
</dbReference>
<dbReference type="Proteomes" id="UP000219050">
    <property type="component" value="Chromosome"/>
</dbReference>
<dbReference type="InterPro" id="IPR036514">
    <property type="entry name" value="SGNH_hydro_sf"/>
</dbReference>
<accession>A0A291LVA8</accession>
<dbReference type="GO" id="GO:0016788">
    <property type="term" value="F:hydrolase activity, acting on ester bonds"/>
    <property type="evidence" value="ECO:0007669"/>
    <property type="project" value="UniProtKB-ARBA"/>
</dbReference>
<dbReference type="Gene3D" id="3.40.50.1110">
    <property type="entry name" value="SGNH hydrolase"/>
    <property type="match status" value="1"/>
</dbReference>
<dbReference type="AlphaFoldDB" id="A0A291LVA8"/>
<name>A0A291LVA8_9RHOB</name>
<evidence type="ECO:0000313" key="2">
    <source>
        <dbReference type="Proteomes" id="UP000219050"/>
    </source>
</evidence>
<evidence type="ECO:0000313" key="1">
    <source>
        <dbReference type="EMBL" id="ATI40631.1"/>
    </source>
</evidence>
<gene>
    <name evidence="1" type="ORF">CBW24_00470</name>
</gene>
<organism evidence="1 2">
    <name type="scientific">Pacificitalea manganoxidans</name>
    <dbReference type="NCBI Taxonomy" id="1411902"/>
    <lineage>
        <taxon>Bacteria</taxon>
        <taxon>Pseudomonadati</taxon>
        <taxon>Pseudomonadota</taxon>
        <taxon>Alphaproteobacteria</taxon>
        <taxon>Rhodobacterales</taxon>
        <taxon>Paracoccaceae</taxon>
        <taxon>Pacificitalea</taxon>
    </lineage>
</organism>
<protein>
    <submittedName>
        <fullName evidence="1">Uncharacterized protein</fullName>
    </submittedName>
</protein>
<reference evidence="1 2" key="1">
    <citation type="submission" date="2017-05" db="EMBL/GenBank/DDBJ databases">
        <title>Comparative genomic and metabolic analysis of manganese-oxidizing mechanisms in Celeribater manganoxidans DY25T: its adaption to the environment of polymetallic nodule.</title>
        <authorList>
            <person name="Wang X."/>
        </authorList>
    </citation>
    <scope>NUCLEOTIDE SEQUENCE [LARGE SCALE GENOMIC DNA]</scope>
    <source>
        <strain evidence="1 2">DY25</strain>
    </source>
</reference>
<dbReference type="SUPFAM" id="SSF52266">
    <property type="entry name" value="SGNH hydrolase"/>
    <property type="match status" value="2"/>
</dbReference>
<dbReference type="EMBL" id="CP021404">
    <property type="protein sequence ID" value="ATI40631.1"/>
    <property type="molecule type" value="Genomic_DNA"/>
</dbReference>